<name>A0AAD5DSK3_9CHLO</name>
<protein>
    <submittedName>
        <fullName evidence="1">Uncharacterized protein</fullName>
    </submittedName>
</protein>
<keyword evidence="2" id="KW-1185">Reference proteome</keyword>
<proteinExistence type="predicted"/>
<dbReference type="AlphaFoldDB" id="A0AAD5DSK3"/>
<dbReference type="EMBL" id="JADXDR010000037">
    <property type="protein sequence ID" value="KAI7843542.1"/>
    <property type="molecule type" value="Genomic_DNA"/>
</dbReference>
<sequence length="75" mass="9356">MSRSKEDKLLSLLREFKADERKYLGWFAEAEAKGDDKDMRIYHRRWKELTDRMELLLRNPRKFVRKWGYLYDLEN</sequence>
<gene>
    <name evidence="1" type="ORF">COHA_002784</name>
</gene>
<accession>A0AAD5DSK3</accession>
<reference evidence="1" key="1">
    <citation type="submission" date="2020-11" db="EMBL/GenBank/DDBJ databases">
        <title>Chlorella ohadii genome sequencing and assembly.</title>
        <authorList>
            <person name="Murik O."/>
            <person name="Treves H."/>
            <person name="Kedem I."/>
            <person name="Shotland Y."/>
            <person name="Kaplan A."/>
        </authorList>
    </citation>
    <scope>NUCLEOTIDE SEQUENCE</scope>
    <source>
        <strain evidence="1">1</strain>
    </source>
</reference>
<evidence type="ECO:0000313" key="2">
    <source>
        <dbReference type="Proteomes" id="UP001205105"/>
    </source>
</evidence>
<organism evidence="1 2">
    <name type="scientific">Chlorella ohadii</name>
    <dbReference type="NCBI Taxonomy" id="2649997"/>
    <lineage>
        <taxon>Eukaryota</taxon>
        <taxon>Viridiplantae</taxon>
        <taxon>Chlorophyta</taxon>
        <taxon>core chlorophytes</taxon>
        <taxon>Trebouxiophyceae</taxon>
        <taxon>Chlorellales</taxon>
        <taxon>Chlorellaceae</taxon>
        <taxon>Chlorella clade</taxon>
        <taxon>Chlorella</taxon>
    </lineage>
</organism>
<evidence type="ECO:0000313" key="1">
    <source>
        <dbReference type="EMBL" id="KAI7843542.1"/>
    </source>
</evidence>
<dbReference type="Proteomes" id="UP001205105">
    <property type="component" value="Unassembled WGS sequence"/>
</dbReference>
<comment type="caution">
    <text evidence="1">The sequence shown here is derived from an EMBL/GenBank/DDBJ whole genome shotgun (WGS) entry which is preliminary data.</text>
</comment>